<accession>A0A9P8CKR4</accession>
<dbReference type="Proteomes" id="UP000887229">
    <property type="component" value="Unassembled WGS sequence"/>
</dbReference>
<keyword evidence="2" id="KW-1185">Reference proteome</keyword>
<gene>
    <name evidence="1" type="ORF">F5Z01DRAFT_376080</name>
</gene>
<sequence>MKYRHSIRRRRGCAPGETISAQSVRPIEYFEKLLLRERSSGQLQKDIERLKGDIIIYIDQVPYPLWLDPDVGLKFFGVITKGVRVSDLEAKVRKARFYFEATAVPVHQNDLKKWAEELVPLARDLVTNST</sequence>
<dbReference type="AlphaFoldDB" id="A0A9P8CKR4"/>
<protein>
    <submittedName>
        <fullName evidence="1">Uncharacterized protein</fullName>
    </submittedName>
</protein>
<proteinExistence type="predicted"/>
<evidence type="ECO:0000313" key="2">
    <source>
        <dbReference type="Proteomes" id="UP000887229"/>
    </source>
</evidence>
<dbReference type="GeneID" id="70290280"/>
<name>A0A9P8CKR4_9HYPO</name>
<comment type="caution">
    <text evidence="1">The sequence shown here is derived from an EMBL/GenBank/DDBJ whole genome shotgun (WGS) entry which is preliminary data.</text>
</comment>
<organism evidence="1 2">
    <name type="scientific">Emericellopsis atlantica</name>
    <dbReference type="NCBI Taxonomy" id="2614577"/>
    <lineage>
        <taxon>Eukaryota</taxon>
        <taxon>Fungi</taxon>
        <taxon>Dikarya</taxon>
        <taxon>Ascomycota</taxon>
        <taxon>Pezizomycotina</taxon>
        <taxon>Sordariomycetes</taxon>
        <taxon>Hypocreomycetidae</taxon>
        <taxon>Hypocreales</taxon>
        <taxon>Bionectriaceae</taxon>
        <taxon>Emericellopsis</taxon>
    </lineage>
</organism>
<dbReference type="RefSeq" id="XP_046114241.1">
    <property type="nucleotide sequence ID" value="XM_046259377.1"/>
</dbReference>
<reference evidence="1" key="1">
    <citation type="journal article" date="2021" name="IMA Fungus">
        <title>Genomic characterization of three marine fungi, including Emericellopsis atlantica sp. nov. with signatures of a generalist lifestyle and marine biomass degradation.</title>
        <authorList>
            <person name="Hagestad O.C."/>
            <person name="Hou L."/>
            <person name="Andersen J.H."/>
            <person name="Hansen E.H."/>
            <person name="Altermark B."/>
            <person name="Li C."/>
            <person name="Kuhnert E."/>
            <person name="Cox R.J."/>
            <person name="Crous P.W."/>
            <person name="Spatafora J.W."/>
            <person name="Lail K."/>
            <person name="Amirebrahimi M."/>
            <person name="Lipzen A."/>
            <person name="Pangilinan J."/>
            <person name="Andreopoulos W."/>
            <person name="Hayes R.D."/>
            <person name="Ng V."/>
            <person name="Grigoriev I.V."/>
            <person name="Jackson S.A."/>
            <person name="Sutton T.D.S."/>
            <person name="Dobson A.D.W."/>
            <person name="Rama T."/>
        </authorList>
    </citation>
    <scope>NUCLEOTIDE SEQUENCE</scope>
    <source>
        <strain evidence="1">TS7</strain>
    </source>
</reference>
<dbReference type="OrthoDB" id="5321385at2759"/>
<evidence type="ECO:0000313" key="1">
    <source>
        <dbReference type="EMBL" id="KAG9250317.1"/>
    </source>
</evidence>
<dbReference type="EMBL" id="MU251279">
    <property type="protein sequence ID" value="KAG9250317.1"/>
    <property type="molecule type" value="Genomic_DNA"/>
</dbReference>